<dbReference type="Proteomes" id="UP000222542">
    <property type="component" value="Unassembled WGS sequence"/>
</dbReference>
<dbReference type="AlphaFoldDB" id="A0A2G2YAN1"/>
<accession>A0A2G2YAN1</accession>
<reference evidence="1 2" key="2">
    <citation type="journal article" date="2017" name="Genome Biol.">
        <title>New reference genome sequences of hot pepper reveal the massive evolution of plant disease-resistance genes by retroduplication.</title>
        <authorList>
            <person name="Kim S."/>
            <person name="Park J."/>
            <person name="Yeom S.I."/>
            <person name="Kim Y.M."/>
            <person name="Seo E."/>
            <person name="Kim K.T."/>
            <person name="Kim M.S."/>
            <person name="Lee J.M."/>
            <person name="Cheong K."/>
            <person name="Shin H.S."/>
            <person name="Kim S.B."/>
            <person name="Han K."/>
            <person name="Lee J."/>
            <person name="Park M."/>
            <person name="Lee H.A."/>
            <person name="Lee H.Y."/>
            <person name="Lee Y."/>
            <person name="Oh S."/>
            <person name="Lee J.H."/>
            <person name="Choi E."/>
            <person name="Choi E."/>
            <person name="Lee S.E."/>
            <person name="Jeon J."/>
            <person name="Kim H."/>
            <person name="Choi G."/>
            <person name="Song H."/>
            <person name="Lee J."/>
            <person name="Lee S.C."/>
            <person name="Kwon J.K."/>
            <person name="Lee H.Y."/>
            <person name="Koo N."/>
            <person name="Hong Y."/>
            <person name="Kim R.W."/>
            <person name="Kang W.H."/>
            <person name="Huh J.H."/>
            <person name="Kang B.C."/>
            <person name="Yang T.J."/>
            <person name="Lee Y.H."/>
            <person name="Bennetzen J.L."/>
            <person name="Choi D."/>
        </authorList>
    </citation>
    <scope>NUCLEOTIDE SEQUENCE [LARGE SCALE GENOMIC DNA]</scope>
    <source>
        <strain evidence="2">cv. CM334</strain>
    </source>
</reference>
<sequence>MCSPSGKLDGKGVIDSLGSWKARLHVIYSSYNNDKDRLSHRLEDVELDDWKHLVEHFGRDKFKGNPLIGEKEIPDKIWEIQHTRKNVNGERVWLDP</sequence>
<comment type="caution">
    <text evidence="1">The sequence shown here is derived from an EMBL/GenBank/DDBJ whole genome shotgun (WGS) entry which is preliminary data.</text>
</comment>
<keyword evidence="2" id="KW-1185">Reference proteome</keyword>
<organism evidence="1 2">
    <name type="scientific">Capsicum annuum</name>
    <name type="common">Capsicum pepper</name>
    <dbReference type="NCBI Taxonomy" id="4072"/>
    <lineage>
        <taxon>Eukaryota</taxon>
        <taxon>Viridiplantae</taxon>
        <taxon>Streptophyta</taxon>
        <taxon>Embryophyta</taxon>
        <taxon>Tracheophyta</taxon>
        <taxon>Spermatophyta</taxon>
        <taxon>Magnoliopsida</taxon>
        <taxon>eudicotyledons</taxon>
        <taxon>Gunneridae</taxon>
        <taxon>Pentapetalae</taxon>
        <taxon>asterids</taxon>
        <taxon>lamiids</taxon>
        <taxon>Solanales</taxon>
        <taxon>Solanaceae</taxon>
        <taxon>Solanoideae</taxon>
        <taxon>Capsiceae</taxon>
        <taxon>Capsicum</taxon>
    </lineage>
</organism>
<protein>
    <submittedName>
        <fullName evidence="1">Uncharacterized protein</fullName>
    </submittedName>
</protein>
<dbReference type="EMBL" id="AYRZ02000012">
    <property type="protein sequence ID" value="PHT66813.1"/>
    <property type="molecule type" value="Genomic_DNA"/>
</dbReference>
<proteinExistence type="predicted"/>
<dbReference type="Gramene" id="PHT66813">
    <property type="protein sequence ID" value="PHT66813"/>
    <property type="gene ID" value="T459_31238"/>
</dbReference>
<evidence type="ECO:0000313" key="1">
    <source>
        <dbReference type="EMBL" id="PHT66813.1"/>
    </source>
</evidence>
<reference evidence="1 2" key="1">
    <citation type="journal article" date="2014" name="Nat. Genet.">
        <title>Genome sequence of the hot pepper provides insights into the evolution of pungency in Capsicum species.</title>
        <authorList>
            <person name="Kim S."/>
            <person name="Park M."/>
            <person name="Yeom S.I."/>
            <person name="Kim Y.M."/>
            <person name="Lee J.M."/>
            <person name="Lee H.A."/>
            <person name="Seo E."/>
            <person name="Choi J."/>
            <person name="Cheong K."/>
            <person name="Kim K.T."/>
            <person name="Jung K."/>
            <person name="Lee G.W."/>
            <person name="Oh S.K."/>
            <person name="Bae C."/>
            <person name="Kim S.B."/>
            <person name="Lee H.Y."/>
            <person name="Kim S.Y."/>
            <person name="Kim M.S."/>
            <person name="Kang B.C."/>
            <person name="Jo Y.D."/>
            <person name="Yang H.B."/>
            <person name="Jeong H.J."/>
            <person name="Kang W.H."/>
            <person name="Kwon J.K."/>
            <person name="Shin C."/>
            <person name="Lim J.Y."/>
            <person name="Park J.H."/>
            <person name="Huh J.H."/>
            <person name="Kim J.S."/>
            <person name="Kim B.D."/>
            <person name="Cohen O."/>
            <person name="Paran I."/>
            <person name="Suh M.C."/>
            <person name="Lee S.B."/>
            <person name="Kim Y.K."/>
            <person name="Shin Y."/>
            <person name="Noh S.J."/>
            <person name="Park J."/>
            <person name="Seo Y.S."/>
            <person name="Kwon S.Y."/>
            <person name="Kim H.A."/>
            <person name="Park J.M."/>
            <person name="Kim H.J."/>
            <person name="Choi S.B."/>
            <person name="Bosland P.W."/>
            <person name="Reeves G."/>
            <person name="Jo S.H."/>
            <person name="Lee B.W."/>
            <person name="Cho H.T."/>
            <person name="Choi H.S."/>
            <person name="Lee M.S."/>
            <person name="Yu Y."/>
            <person name="Do Choi Y."/>
            <person name="Park B.S."/>
            <person name="van Deynze A."/>
            <person name="Ashrafi H."/>
            <person name="Hill T."/>
            <person name="Kim W.T."/>
            <person name="Pai H.S."/>
            <person name="Ahn H.K."/>
            <person name="Yeam I."/>
            <person name="Giovannoni J.J."/>
            <person name="Rose J.K."/>
            <person name="Sorensen I."/>
            <person name="Lee S.J."/>
            <person name="Kim R.W."/>
            <person name="Choi I.Y."/>
            <person name="Choi B.S."/>
            <person name="Lim J.S."/>
            <person name="Lee Y.H."/>
            <person name="Choi D."/>
        </authorList>
    </citation>
    <scope>NUCLEOTIDE SEQUENCE [LARGE SCALE GENOMIC DNA]</scope>
    <source>
        <strain evidence="2">cv. CM334</strain>
    </source>
</reference>
<name>A0A2G2YAN1_CAPAN</name>
<evidence type="ECO:0000313" key="2">
    <source>
        <dbReference type="Proteomes" id="UP000222542"/>
    </source>
</evidence>
<gene>
    <name evidence="1" type="ORF">T459_31238</name>
</gene>